<comment type="caution">
    <text evidence="3">The sequence shown here is derived from an EMBL/GenBank/DDBJ whole genome shotgun (WGS) entry which is preliminary data.</text>
</comment>
<protein>
    <submittedName>
        <fullName evidence="3">Ribonuclease HI family protein</fullName>
    </submittedName>
</protein>
<dbReference type="GO" id="GO:0003676">
    <property type="term" value="F:nucleic acid binding"/>
    <property type="evidence" value="ECO:0007669"/>
    <property type="project" value="InterPro"/>
</dbReference>
<evidence type="ECO:0000313" key="3">
    <source>
        <dbReference type="EMBL" id="MXY94265.1"/>
    </source>
</evidence>
<dbReference type="EMBL" id="VXRG01000104">
    <property type="protein sequence ID" value="MXY94265.1"/>
    <property type="molecule type" value="Genomic_DNA"/>
</dbReference>
<dbReference type="AlphaFoldDB" id="A0A6B0YVV3"/>
<dbReference type="PROSITE" id="PS50879">
    <property type="entry name" value="RNASE_H_1"/>
    <property type="match status" value="1"/>
</dbReference>
<feature type="domain" description="RNase H type-1" evidence="2">
    <location>
        <begin position="115"/>
        <end position="248"/>
    </location>
</feature>
<dbReference type="PANTHER" id="PTHR48475:SF1">
    <property type="entry name" value="RNASE H TYPE-1 DOMAIN-CONTAINING PROTEIN"/>
    <property type="match status" value="1"/>
</dbReference>
<dbReference type="CDD" id="cd09279">
    <property type="entry name" value="RNase_HI_like"/>
    <property type="match status" value="1"/>
</dbReference>
<dbReference type="PANTHER" id="PTHR48475">
    <property type="entry name" value="RIBONUCLEASE H"/>
    <property type="match status" value="1"/>
</dbReference>
<name>A0A6B0YVV3_9CHLR</name>
<reference evidence="3" key="1">
    <citation type="submission" date="2019-09" db="EMBL/GenBank/DDBJ databases">
        <title>Characterisation of the sponge microbiome using genome-centric metagenomics.</title>
        <authorList>
            <person name="Engelberts J.P."/>
            <person name="Robbins S.J."/>
            <person name="De Goeij J.M."/>
            <person name="Aranda M."/>
            <person name="Bell S.C."/>
            <person name="Webster N.S."/>
        </authorList>
    </citation>
    <scope>NUCLEOTIDE SEQUENCE</scope>
    <source>
        <strain evidence="3">SB0664_bin_27</strain>
    </source>
</reference>
<feature type="compositionally biased region" description="Basic and acidic residues" evidence="1">
    <location>
        <begin position="78"/>
        <end position="87"/>
    </location>
</feature>
<dbReference type="InterPro" id="IPR002156">
    <property type="entry name" value="RNaseH_domain"/>
</dbReference>
<dbReference type="InterPro" id="IPR036397">
    <property type="entry name" value="RNaseH_sf"/>
</dbReference>
<evidence type="ECO:0000256" key="1">
    <source>
        <dbReference type="SAM" id="MobiDB-lite"/>
    </source>
</evidence>
<organism evidence="3">
    <name type="scientific">Caldilineaceae bacterium SB0664_bin_27</name>
    <dbReference type="NCBI Taxonomy" id="2605260"/>
    <lineage>
        <taxon>Bacteria</taxon>
        <taxon>Bacillati</taxon>
        <taxon>Chloroflexota</taxon>
        <taxon>Caldilineae</taxon>
        <taxon>Caldilineales</taxon>
        <taxon>Caldilineaceae</taxon>
    </lineage>
</organism>
<dbReference type="GO" id="GO:0004523">
    <property type="term" value="F:RNA-DNA hybrid ribonuclease activity"/>
    <property type="evidence" value="ECO:0007669"/>
    <property type="project" value="InterPro"/>
</dbReference>
<feature type="region of interest" description="Disordered" evidence="1">
    <location>
        <begin position="60"/>
        <end position="100"/>
    </location>
</feature>
<dbReference type="SUPFAM" id="SSF53098">
    <property type="entry name" value="Ribonuclease H-like"/>
    <property type="match status" value="1"/>
</dbReference>
<evidence type="ECO:0000259" key="2">
    <source>
        <dbReference type="PROSITE" id="PS50879"/>
    </source>
</evidence>
<dbReference type="Gene3D" id="3.30.420.10">
    <property type="entry name" value="Ribonuclease H-like superfamily/Ribonuclease H"/>
    <property type="match status" value="1"/>
</dbReference>
<dbReference type="InterPro" id="IPR012337">
    <property type="entry name" value="RNaseH-like_sf"/>
</dbReference>
<proteinExistence type="predicted"/>
<accession>A0A6B0YVV3</accession>
<gene>
    <name evidence="3" type="ORF">F4Y42_12550</name>
</gene>
<sequence length="248" mass="27621">MRSNIDRLVNQIGRLSTRQRRSLFRKLKAMGLIETEELLADRNPLKIALSVTSQSIARSNRQIVEKPVEPRPPAPANRPRESDDRPPEAPPTAVGSPIQRDAVEPAHPSLQEELPKDPIQIVFDGGSRGNPGVGYGSFALDWPGYNREIVQLEFGDNVTNNEAEYDTLIAALEGLLDRLKERQMEPGSAYVAIWGDSLLVCNQVVGKWDCKEPRLQVRLEKVKALLSGYGKSEINHHPRAKSVEILGH</sequence>